<comment type="caution">
    <text evidence="13">The sequence shown here is derived from an EMBL/GenBank/DDBJ whole genome shotgun (WGS) entry which is preliminary data.</text>
</comment>
<evidence type="ECO:0000313" key="14">
    <source>
        <dbReference type="Proteomes" id="UP000663859"/>
    </source>
</evidence>
<keyword evidence="10" id="KW-0963">Cytoplasm</keyword>
<dbReference type="EMBL" id="CAJNOB010000018">
    <property type="protein sequence ID" value="CAF0698201.1"/>
    <property type="molecule type" value="Genomic_DNA"/>
</dbReference>
<dbReference type="SUPFAM" id="SSF52096">
    <property type="entry name" value="ClpP/crotonase"/>
    <property type="match status" value="1"/>
</dbReference>
<name>A0A8J2BL30_9BACT</name>
<dbReference type="Proteomes" id="UP000663859">
    <property type="component" value="Unassembled WGS sequence"/>
</dbReference>
<accession>A0A8J2BL30</accession>
<dbReference type="RefSeq" id="WP_174583282.1">
    <property type="nucleotide sequence ID" value="NZ_CAJNOB010000018.1"/>
</dbReference>
<evidence type="ECO:0000256" key="8">
    <source>
        <dbReference type="ARBA" id="ARBA00023160"/>
    </source>
</evidence>
<comment type="pathway">
    <text evidence="1 10">Lipid metabolism; malonyl-CoA biosynthesis; malonyl-CoA from acetyl-CoA: step 1/1.</text>
</comment>
<dbReference type="InterPro" id="IPR029045">
    <property type="entry name" value="ClpP/crotonase-like_dom_sf"/>
</dbReference>
<dbReference type="PROSITE" id="PS50989">
    <property type="entry name" value="COA_CT_CTER"/>
    <property type="match status" value="1"/>
</dbReference>
<feature type="coiled-coil region" evidence="11">
    <location>
        <begin position="19"/>
        <end position="64"/>
    </location>
</feature>
<dbReference type="NCBIfam" id="NF004344">
    <property type="entry name" value="PRK05724.1"/>
    <property type="match status" value="1"/>
</dbReference>
<dbReference type="NCBIfam" id="NF041504">
    <property type="entry name" value="AccA_sub"/>
    <property type="match status" value="1"/>
</dbReference>
<proteinExistence type="inferred from homology"/>
<evidence type="ECO:0000256" key="4">
    <source>
        <dbReference type="ARBA" id="ARBA00022741"/>
    </source>
</evidence>
<evidence type="ECO:0000256" key="10">
    <source>
        <dbReference type="HAMAP-Rule" id="MF_00823"/>
    </source>
</evidence>
<comment type="subcellular location">
    <subcellularLocation>
        <location evidence="10">Cytoplasm</location>
    </subcellularLocation>
</comment>
<dbReference type="AlphaFoldDB" id="A0A8J2BL30"/>
<dbReference type="InterPro" id="IPR011763">
    <property type="entry name" value="COA_CT_C"/>
</dbReference>
<evidence type="ECO:0000256" key="6">
    <source>
        <dbReference type="ARBA" id="ARBA00022840"/>
    </source>
</evidence>
<evidence type="ECO:0000256" key="2">
    <source>
        <dbReference type="ARBA" id="ARBA00022516"/>
    </source>
</evidence>
<comment type="similarity">
    <text evidence="10">Belongs to the AccA family.</text>
</comment>
<evidence type="ECO:0000256" key="1">
    <source>
        <dbReference type="ARBA" id="ARBA00004956"/>
    </source>
</evidence>
<dbReference type="HAMAP" id="MF_00823">
    <property type="entry name" value="AcetylCoA_CT_alpha"/>
    <property type="match status" value="1"/>
</dbReference>
<protein>
    <recommendedName>
        <fullName evidence="10">Acetyl-coenzyme A carboxylase carboxyl transferase subunit alpha</fullName>
        <shortName evidence="10">ACCase subunit alpha</shortName>
        <shortName evidence="10">Acetyl-CoA carboxylase carboxyltransferase subunit alpha</shortName>
        <ecNumber evidence="10">2.1.3.15</ecNumber>
    </recommendedName>
</protein>
<keyword evidence="5 10" id="KW-0276">Fatty acid metabolism</keyword>
<dbReference type="GO" id="GO:0003989">
    <property type="term" value="F:acetyl-CoA carboxylase activity"/>
    <property type="evidence" value="ECO:0007669"/>
    <property type="project" value="InterPro"/>
</dbReference>
<dbReference type="NCBIfam" id="TIGR00513">
    <property type="entry name" value="accA"/>
    <property type="match status" value="1"/>
</dbReference>
<keyword evidence="8 10" id="KW-0275">Fatty acid biosynthesis</keyword>
<gene>
    <name evidence="10 13" type="primary">accA</name>
    <name evidence="13" type="ORF">MPNT_250025</name>
</gene>
<keyword evidence="11" id="KW-0175">Coiled coil</keyword>
<keyword evidence="3 10" id="KW-0808">Transferase</keyword>
<dbReference type="Gene3D" id="3.90.226.10">
    <property type="entry name" value="2-enoyl-CoA Hydratase, Chain A, domain 1"/>
    <property type="match status" value="1"/>
</dbReference>
<keyword evidence="2 10" id="KW-0444">Lipid biosynthesis</keyword>
<evidence type="ECO:0000259" key="12">
    <source>
        <dbReference type="PROSITE" id="PS50989"/>
    </source>
</evidence>
<reference evidence="13" key="1">
    <citation type="submission" date="2021-02" db="EMBL/GenBank/DDBJ databases">
        <authorList>
            <person name="Cremers G."/>
            <person name="Picone N."/>
        </authorList>
    </citation>
    <scope>NUCLEOTIDE SEQUENCE</scope>
    <source>
        <strain evidence="13">PQ17</strain>
    </source>
</reference>
<dbReference type="GO" id="GO:0016743">
    <property type="term" value="F:carboxyl- or carbamoyltransferase activity"/>
    <property type="evidence" value="ECO:0007669"/>
    <property type="project" value="UniProtKB-UniRule"/>
</dbReference>
<dbReference type="GO" id="GO:0009317">
    <property type="term" value="C:acetyl-CoA carboxylase complex"/>
    <property type="evidence" value="ECO:0007669"/>
    <property type="project" value="InterPro"/>
</dbReference>
<dbReference type="EC" id="2.1.3.15" evidence="10"/>
<evidence type="ECO:0000256" key="3">
    <source>
        <dbReference type="ARBA" id="ARBA00022679"/>
    </source>
</evidence>
<dbReference type="GO" id="GO:0006633">
    <property type="term" value="P:fatty acid biosynthetic process"/>
    <property type="evidence" value="ECO:0007669"/>
    <property type="project" value="UniProtKB-KW"/>
</dbReference>
<keyword evidence="6 10" id="KW-0067">ATP-binding</keyword>
<sequence length="344" mass="38426">MAVTGWNRTPVRIPSELTLLEFEKPIAELEAKLRELKERCRATGADLTQEIAQLQAKIEQTQREIASGLTPWQRVLLARHPQRPYFLDFLSLIAEDFLELHGDRLYGEDRAIVTGLAKLLGRGVVVIGQQKGRDLKENLLRNFGSAHPEGYRKALRMMKLAERFRLPILSFVDTPGAYPGIGAEERHIAQAIAVNLREMFLLEVPIVATILSEGGSGGALGIAVADRVLMLENAYYSVISPEGCAAILWRDRGYASQAAEALKLTARDLKEMGVVDRIVPEPLGGAHRDWEGAARLLEEALGQELSSLEEKPVDQLLQERYERFRRYGVFIEDKATFPSEQSLA</sequence>
<keyword evidence="7 10" id="KW-0443">Lipid metabolism</keyword>
<comment type="catalytic activity">
    <reaction evidence="9 10">
        <text>N(6)-carboxybiotinyl-L-lysyl-[protein] + acetyl-CoA = N(6)-biotinyl-L-lysyl-[protein] + malonyl-CoA</text>
        <dbReference type="Rhea" id="RHEA:54728"/>
        <dbReference type="Rhea" id="RHEA-COMP:10505"/>
        <dbReference type="Rhea" id="RHEA-COMP:10506"/>
        <dbReference type="ChEBI" id="CHEBI:57288"/>
        <dbReference type="ChEBI" id="CHEBI:57384"/>
        <dbReference type="ChEBI" id="CHEBI:83144"/>
        <dbReference type="ChEBI" id="CHEBI:83145"/>
        <dbReference type="EC" id="2.1.3.15"/>
    </reaction>
</comment>
<dbReference type="InterPro" id="IPR001095">
    <property type="entry name" value="Acetyl_CoA_COase_a_su"/>
</dbReference>
<dbReference type="PANTHER" id="PTHR42853">
    <property type="entry name" value="ACETYL-COENZYME A CARBOXYLASE CARBOXYL TRANSFERASE SUBUNIT ALPHA"/>
    <property type="match status" value="1"/>
</dbReference>
<dbReference type="PRINTS" id="PR01069">
    <property type="entry name" value="ACCCTRFRASEA"/>
</dbReference>
<evidence type="ECO:0000256" key="5">
    <source>
        <dbReference type="ARBA" id="ARBA00022832"/>
    </source>
</evidence>
<keyword evidence="14" id="KW-1185">Reference proteome</keyword>
<dbReference type="PANTHER" id="PTHR42853:SF3">
    <property type="entry name" value="ACETYL-COENZYME A CARBOXYLASE CARBOXYL TRANSFERASE SUBUNIT ALPHA, CHLOROPLASTIC"/>
    <property type="match status" value="1"/>
</dbReference>
<dbReference type="Pfam" id="PF03255">
    <property type="entry name" value="ACCA"/>
    <property type="match status" value="1"/>
</dbReference>
<comment type="subunit">
    <text evidence="10">Acetyl-CoA carboxylase is a heterohexamer composed of biotin carboxyl carrier protein (AccB), biotin carboxylase (AccC) and two subunits each of ACCase subunit alpha (AccA) and ACCase subunit beta (AccD).</text>
</comment>
<feature type="domain" description="CoA carboxyltransferase C-terminal" evidence="12">
    <location>
        <begin position="53"/>
        <end position="307"/>
    </location>
</feature>
<evidence type="ECO:0000313" key="13">
    <source>
        <dbReference type="EMBL" id="CAF0698201.1"/>
    </source>
</evidence>
<evidence type="ECO:0000256" key="9">
    <source>
        <dbReference type="ARBA" id="ARBA00049152"/>
    </source>
</evidence>
<dbReference type="GO" id="GO:0005524">
    <property type="term" value="F:ATP binding"/>
    <property type="evidence" value="ECO:0007669"/>
    <property type="project" value="UniProtKB-KW"/>
</dbReference>
<evidence type="ECO:0000256" key="11">
    <source>
        <dbReference type="SAM" id="Coils"/>
    </source>
</evidence>
<keyword evidence="4 10" id="KW-0547">Nucleotide-binding</keyword>
<dbReference type="UniPathway" id="UPA00655">
    <property type="reaction ID" value="UER00711"/>
</dbReference>
<comment type="function">
    <text evidence="10">Component of the acetyl coenzyme A carboxylase (ACC) complex. First, biotin carboxylase catalyzes the carboxylation of biotin on its carrier protein (BCCP) and then the CO(2) group is transferred by the carboxyltransferase to acetyl-CoA to form malonyl-CoA.</text>
</comment>
<dbReference type="GO" id="GO:2001295">
    <property type="term" value="P:malonyl-CoA biosynthetic process"/>
    <property type="evidence" value="ECO:0007669"/>
    <property type="project" value="UniProtKB-UniRule"/>
</dbReference>
<organism evidence="13 14">
    <name type="scientific">Candidatus Methylacidithermus pantelleriae</name>
    <dbReference type="NCBI Taxonomy" id="2744239"/>
    <lineage>
        <taxon>Bacteria</taxon>
        <taxon>Pseudomonadati</taxon>
        <taxon>Verrucomicrobiota</taxon>
        <taxon>Methylacidiphilae</taxon>
        <taxon>Methylacidiphilales</taxon>
        <taxon>Methylacidiphilaceae</taxon>
        <taxon>Candidatus Methylacidithermus</taxon>
    </lineage>
</organism>
<evidence type="ECO:0000256" key="7">
    <source>
        <dbReference type="ARBA" id="ARBA00023098"/>
    </source>
</evidence>